<name>A0ABY8BRF8_AFICR</name>
<evidence type="ECO:0000313" key="5">
    <source>
        <dbReference type="Proteomes" id="UP001213907"/>
    </source>
</evidence>
<gene>
    <name evidence="4" type="ORF">AFIC_001050</name>
</gene>
<organism evidence="4 5">
    <name type="scientific">Afipia carboxydohydrogena</name>
    <name type="common">Pseudomonas carboxydohydrogena</name>
    <dbReference type="NCBI Taxonomy" id="290"/>
    <lineage>
        <taxon>Bacteria</taxon>
        <taxon>Pseudomonadati</taxon>
        <taxon>Pseudomonadota</taxon>
        <taxon>Alphaproteobacteria</taxon>
        <taxon>Hyphomicrobiales</taxon>
        <taxon>Nitrobacteraceae</taxon>
        <taxon>Afipia</taxon>
    </lineage>
</organism>
<comment type="similarity">
    <text evidence="1">Belongs to the UPF0337 (CsbD) family.</text>
</comment>
<dbReference type="InterPro" id="IPR050423">
    <property type="entry name" value="UPF0337_stress_rsp"/>
</dbReference>
<evidence type="ECO:0000256" key="2">
    <source>
        <dbReference type="SAM" id="Phobius"/>
    </source>
</evidence>
<reference evidence="4 5" key="1">
    <citation type="submission" date="2022-11" db="EMBL/GenBank/DDBJ databases">
        <authorList>
            <person name="Siebert D."/>
            <person name="Busche T."/>
            <person name="Saydam E."/>
            <person name="Kalinowski J."/>
            <person name="Ruckert C."/>
            <person name="Blombach B."/>
        </authorList>
    </citation>
    <scope>NUCLEOTIDE SEQUENCE [LARGE SCALE GENOMIC DNA]</scope>
    <source>
        <strain evidence="4 5">DSM 1083</strain>
    </source>
</reference>
<dbReference type="PANTHER" id="PTHR34977">
    <property type="entry name" value="UPF0337 PROTEIN YJBJ"/>
    <property type="match status" value="1"/>
</dbReference>
<accession>A0ABY8BRF8</accession>
<dbReference type="RefSeq" id="WP_275248099.1">
    <property type="nucleotide sequence ID" value="NZ_BAABDX010000001.1"/>
</dbReference>
<feature type="transmembrane region" description="Helical" evidence="2">
    <location>
        <begin position="95"/>
        <end position="113"/>
    </location>
</feature>
<evidence type="ECO:0000256" key="1">
    <source>
        <dbReference type="ARBA" id="ARBA00009129"/>
    </source>
</evidence>
<keyword evidence="5" id="KW-1185">Reference proteome</keyword>
<dbReference type="Proteomes" id="UP001213907">
    <property type="component" value="Chromosome"/>
</dbReference>
<proteinExistence type="inferred from homology"/>
<dbReference type="PANTHER" id="PTHR34977:SF1">
    <property type="entry name" value="UPF0337 PROTEIN YJBJ"/>
    <property type="match status" value="1"/>
</dbReference>
<dbReference type="Gene3D" id="1.10.1470.10">
    <property type="entry name" value="YjbJ"/>
    <property type="match status" value="1"/>
</dbReference>
<dbReference type="InterPro" id="IPR036629">
    <property type="entry name" value="YjbJ_sf"/>
</dbReference>
<sequence>MDEKRLEGAANSVAGKAEAAYGRLTGDAAAQAKGGAREAAGAVQRIYGQARDAVADAADNLGDTASDLASQAAETAGQYYRQGNRAIASTIRHQPLGALLAAGAAGFALALLINRPPAWRRQRWSGLRDWR</sequence>
<keyword evidence="2" id="KW-0472">Membrane</keyword>
<keyword evidence="2" id="KW-0812">Transmembrane</keyword>
<dbReference type="Pfam" id="PF05532">
    <property type="entry name" value="CsbD"/>
    <property type="match status" value="1"/>
</dbReference>
<feature type="domain" description="CsbD-like" evidence="3">
    <location>
        <begin position="5"/>
        <end position="55"/>
    </location>
</feature>
<evidence type="ECO:0000259" key="3">
    <source>
        <dbReference type="Pfam" id="PF05532"/>
    </source>
</evidence>
<protein>
    <submittedName>
        <fullName evidence="4">CsbD family protein</fullName>
    </submittedName>
</protein>
<evidence type="ECO:0000313" key="4">
    <source>
        <dbReference type="EMBL" id="WEF52558.1"/>
    </source>
</evidence>
<keyword evidence="2" id="KW-1133">Transmembrane helix</keyword>
<dbReference type="SUPFAM" id="SSF69047">
    <property type="entry name" value="Hypothetical protein YjbJ"/>
    <property type="match status" value="1"/>
</dbReference>
<dbReference type="EMBL" id="CP113162">
    <property type="protein sequence ID" value="WEF52558.1"/>
    <property type="molecule type" value="Genomic_DNA"/>
</dbReference>
<dbReference type="InterPro" id="IPR008462">
    <property type="entry name" value="CsbD"/>
</dbReference>